<evidence type="ECO:0000313" key="1">
    <source>
        <dbReference type="EMBL" id="SFM23013.1"/>
    </source>
</evidence>
<organism evidence="1 2">
    <name type="scientific">Desulfomicrobium norvegicum (strain DSM 1741 / NCIMB 8310)</name>
    <name type="common">Desulfovibrio baculatus (strain Norway 4)</name>
    <name type="synonym">Desulfovibrio desulfuricans (strain Norway 4)</name>
    <dbReference type="NCBI Taxonomy" id="52561"/>
    <lineage>
        <taxon>Bacteria</taxon>
        <taxon>Pseudomonadati</taxon>
        <taxon>Thermodesulfobacteriota</taxon>
        <taxon>Desulfovibrionia</taxon>
        <taxon>Desulfovibrionales</taxon>
        <taxon>Desulfomicrobiaceae</taxon>
        <taxon>Desulfomicrobium</taxon>
    </lineage>
</organism>
<gene>
    <name evidence="1" type="ORF">SAMN05421830_12328</name>
</gene>
<dbReference type="EMBL" id="FOTO01000023">
    <property type="protein sequence ID" value="SFM23013.1"/>
    <property type="molecule type" value="Genomic_DNA"/>
</dbReference>
<name>A0A8G2F947_DESNO</name>
<sequence length="134" mass="15103">MICRIWLAVRFLVVKDILKQHLHRRFAKSKLTGLECIVIDEINVRKGHKYLTLVMDLRSGKVVFVGDGQVGESVTGEGHPCPAIAMEPDDARLVNARLQALKGRIFRKVHAQGALWQHVHPWVGMDLHLHSCLG</sequence>
<keyword evidence="2" id="KW-1185">Reference proteome</keyword>
<comment type="caution">
    <text evidence="1">The sequence shown here is derived from an EMBL/GenBank/DDBJ whole genome shotgun (WGS) entry which is preliminary data.</text>
</comment>
<reference evidence="1 2" key="1">
    <citation type="submission" date="2016-10" db="EMBL/GenBank/DDBJ databases">
        <authorList>
            <person name="Varghese N."/>
            <person name="Submissions S."/>
        </authorList>
    </citation>
    <scope>NUCLEOTIDE SEQUENCE [LARGE SCALE GENOMIC DNA]</scope>
    <source>
        <strain evidence="1 2">DSM 1741</strain>
    </source>
</reference>
<dbReference type="Proteomes" id="UP000199581">
    <property type="component" value="Unassembled WGS sequence"/>
</dbReference>
<protein>
    <submittedName>
        <fullName evidence="1">Uncharacterized protein</fullName>
    </submittedName>
</protein>
<accession>A0A8G2F947</accession>
<proteinExistence type="predicted"/>
<dbReference type="AlphaFoldDB" id="A0A8G2F947"/>
<evidence type="ECO:0000313" key="2">
    <source>
        <dbReference type="Proteomes" id="UP000199581"/>
    </source>
</evidence>